<sequence>MSDNRQSLSDLAATLGQQRDAAENPAATADSADAYLSGAEPTPVSTMPLREQIIDKQGRAYATGRRKDAVARVWLKPGSGKITVNGRDQEVYFARPTLRLVINQVFGITEREGQYDVVCTVKGGGLSGQAGAVKHGISQAITRYEPALRASVKAAGFLTRDSRTVERKKYGRAKARKSFQFSKR</sequence>
<evidence type="ECO:0000256" key="3">
    <source>
        <dbReference type="ARBA" id="ARBA00023274"/>
    </source>
</evidence>
<keyword evidence="3 5" id="KW-0687">Ribonucleoprotein</keyword>
<dbReference type="InterPro" id="IPR000754">
    <property type="entry name" value="Ribosomal_uS9"/>
</dbReference>
<dbReference type="InterPro" id="IPR020568">
    <property type="entry name" value="Ribosomal_Su5_D2-typ_SF"/>
</dbReference>
<accession>A0ABP7DSE4</accession>
<dbReference type="RefSeq" id="WP_344693109.1">
    <property type="nucleotide sequence ID" value="NZ_BAABBF010000004.1"/>
</dbReference>
<dbReference type="InterPro" id="IPR023035">
    <property type="entry name" value="Ribosomal_uS9_bac/plastid"/>
</dbReference>
<evidence type="ECO:0000313" key="7">
    <source>
        <dbReference type="EMBL" id="GAA3709636.1"/>
    </source>
</evidence>
<evidence type="ECO:0000256" key="6">
    <source>
        <dbReference type="SAM" id="MobiDB-lite"/>
    </source>
</evidence>
<gene>
    <name evidence="5 7" type="primary">rpsI</name>
    <name evidence="7" type="ORF">GCM10022268_18540</name>
</gene>
<evidence type="ECO:0000256" key="4">
    <source>
        <dbReference type="ARBA" id="ARBA00035259"/>
    </source>
</evidence>
<dbReference type="InterPro" id="IPR014721">
    <property type="entry name" value="Ribsml_uS5_D2-typ_fold_subgr"/>
</dbReference>
<dbReference type="HAMAP" id="MF_00532_B">
    <property type="entry name" value="Ribosomal_uS9_B"/>
    <property type="match status" value="1"/>
</dbReference>
<dbReference type="Proteomes" id="UP001500523">
    <property type="component" value="Unassembled WGS sequence"/>
</dbReference>
<dbReference type="SUPFAM" id="SSF54211">
    <property type="entry name" value="Ribosomal protein S5 domain 2-like"/>
    <property type="match status" value="1"/>
</dbReference>
<feature type="region of interest" description="Disordered" evidence="6">
    <location>
        <begin position="1"/>
        <end position="31"/>
    </location>
</feature>
<keyword evidence="2 5" id="KW-0689">Ribosomal protein</keyword>
<dbReference type="PANTHER" id="PTHR21569">
    <property type="entry name" value="RIBOSOMAL PROTEIN S9"/>
    <property type="match status" value="1"/>
</dbReference>
<comment type="caution">
    <text evidence="7">The sequence shown here is derived from an EMBL/GenBank/DDBJ whole genome shotgun (WGS) entry which is preliminary data.</text>
</comment>
<dbReference type="NCBIfam" id="NF001099">
    <property type="entry name" value="PRK00132.1"/>
    <property type="match status" value="1"/>
</dbReference>
<dbReference type="EMBL" id="BAABBF010000004">
    <property type="protein sequence ID" value="GAA3709636.1"/>
    <property type="molecule type" value="Genomic_DNA"/>
</dbReference>
<comment type="similarity">
    <text evidence="1 5">Belongs to the universal ribosomal protein uS9 family.</text>
</comment>
<evidence type="ECO:0000313" key="8">
    <source>
        <dbReference type="Proteomes" id="UP001500523"/>
    </source>
</evidence>
<reference evidence="8" key="1">
    <citation type="journal article" date="2019" name="Int. J. Syst. Evol. Microbiol.">
        <title>The Global Catalogue of Microorganisms (GCM) 10K type strain sequencing project: providing services to taxonomists for standard genome sequencing and annotation.</title>
        <authorList>
            <consortium name="The Broad Institute Genomics Platform"/>
            <consortium name="The Broad Institute Genome Sequencing Center for Infectious Disease"/>
            <person name="Wu L."/>
            <person name="Ma J."/>
        </authorList>
    </citation>
    <scope>NUCLEOTIDE SEQUENCE [LARGE SCALE GENOMIC DNA]</scope>
    <source>
        <strain evidence="8">JCM 17498</strain>
    </source>
</reference>
<dbReference type="GO" id="GO:0005840">
    <property type="term" value="C:ribosome"/>
    <property type="evidence" value="ECO:0007669"/>
    <property type="project" value="UniProtKB-KW"/>
</dbReference>
<evidence type="ECO:0000256" key="1">
    <source>
        <dbReference type="ARBA" id="ARBA00005251"/>
    </source>
</evidence>
<protein>
    <recommendedName>
        <fullName evidence="4 5">Small ribosomal subunit protein uS9</fullName>
    </recommendedName>
</protein>
<dbReference type="PANTHER" id="PTHR21569:SF1">
    <property type="entry name" value="SMALL RIBOSOMAL SUBUNIT PROTEIN US9M"/>
    <property type="match status" value="1"/>
</dbReference>
<dbReference type="Pfam" id="PF00380">
    <property type="entry name" value="Ribosomal_S9"/>
    <property type="match status" value="1"/>
</dbReference>
<keyword evidence="8" id="KW-1185">Reference proteome</keyword>
<proteinExistence type="inferred from homology"/>
<name>A0ABP7DSE4_9SPHN</name>
<evidence type="ECO:0000256" key="2">
    <source>
        <dbReference type="ARBA" id="ARBA00022980"/>
    </source>
</evidence>
<dbReference type="Gene3D" id="3.30.230.10">
    <property type="match status" value="1"/>
</dbReference>
<evidence type="ECO:0000256" key="5">
    <source>
        <dbReference type="HAMAP-Rule" id="MF_00532"/>
    </source>
</evidence>
<organism evidence="7 8">
    <name type="scientific">Sphingomonas cynarae</name>
    <dbReference type="NCBI Taxonomy" id="930197"/>
    <lineage>
        <taxon>Bacteria</taxon>
        <taxon>Pseudomonadati</taxon>
        <taxon>Pseudomonadota</taxon>
        <taxon>Alphaproteobacteria</taxon>
        <taxon>Sphingomonadales</taxon>
        <taxon>Sphingomonadaceae</taxon>
        <taxon>Sphingomonas</taxon>
    </lineage>
</organism>